<organism evidence="1">
    <name type="scientific">Drosophila melanogaster</name>
    <name type="common">Fruit fly</name>
    <dbReference type="NCBI Taxonomy" id="7227"/>
    <lineage>
        <taxon>Eukaryota</taxon>
        <taxon>Metazoa</taxon>
        <taxon>Ecdysozoa</taxon>
        <taxon>Arthropoda</taxon>
        <taxon>Hexapoda</taxon>
        <taxon>Insecta</taxon>
        <taxon>Pterygota</taxon>
        <taxon>Neoptera</taxon>
        <taxon>Endopterygota</taxon>
        <taxon>Diptera</taxon>
        <taxon>Brachycera</taxon>
        <taxon>Muscomorpha</taxon>
        <taxon>Ephydroidea</taxon>
        <taxon>Drosophilidae</taxon>
        <taxon>Drosophila</taxon>
        <taxon>Sophophora</taxon>
    </lineage>
</organism>
<sequence>QTSCLHCVNPIGCQLVCDTRKSLSPCCSRPKQ</sequence>
<protein>
    <submittedName>
        <fullName evidence="1">MIP33968p1</fullName>
    </submittedName>
</protein>
<proteinExistence type="evidence at transcript level"/>
<feature type="non-terminal residue" evidence="1">
    <location>
        <position position="1"/>
    </location>
</feature>
<dbReference type="EMBL" id="BT133139">
    <property type="protein sequence ID" value="AEY75927.1"/>
    <property type="molecule type" value="mRNA"/>
</dbReference>
<gene>
    <name evidence="1" type="primary">CG13868-RA</name>
</gene>
<reference evidence="1" key="1">
    <citation type="submission" date="2012-01" db="EMBL/GenBank/DDBJ databases">
        <authorList>
            <person name="Carlson J."/>
            <person name="Booth B."/>
            <person name="Frise E."/>
            <person name="Sandler J."/>
            <person name="Wan K."/>
            <person name="Yu C."/>
            <person name="Celniker S."/>
        </authorList>
    </citation>
    <scope>NUCLEOTIDE SEQUENCE</scope>
</reference>
<evidence type="ECO:0000313" key="1">
    <source>
        <dbReference type="EMBL" id="AEY75927.1"/>
    </source>
</evidence>
<accession>H1UUQ4</accession>
<dbReference type="AlphaFoldDB" id="H1UUQ4"/>
<name>H1UUQ4_DROME</name>